<dbReference type="EMBL" id="CFOH01000915">
    <property type="protein sequence ID" value="CFE73880.1"/>
    <property type="molecule type" value="Genomic_DNA"/>
</dbReference>
<gene>
    <name evidence="2" type="ORF">ERS007688_03818</name>
</gene>
<organism evidence="2 3">
    <name type="scientific">Mycobacterium tuberculosis</name>
    <dbReference type="NCBI Taxonomy" id="1773"/>
    <lineage>
        <taxon>Bacteria</taxon>
        <taxon>Bacillati</taxon>
        <taxon>Actinomycetota</taxon>
        <taxon>Actinomycetes</taxon>
        <taxon>Mycobacteriales</taxon>
        <taxon>Mycobacteriaceae</taxon>
        <taxon>Mycobacterium</taxon>
        <taxon>Mycobacterium tuberculosis complex</taxon>
    </lineage>
</organism>
<dbReference type="Proteomes" id="UP000046947">
    <property type="component" value="Unassembled WGS sequence"/>
</dbReference>
<sequence length="80" mass="8803">MTTISSRAGVSAITSKWRTVDVDNVGYCTTATWRVSCASNRTARRSTSSRSTPDSRKLWIARRSADDRGLTSSSRSTNSR</sequence>
<evidence type="ECO:0000313" key="3">
    <source>
        <dbReference type="Proteomes" id="UP000046947"/>
    </source>
</evidence>
<dbReference type="AlphaFoldDB" id="A0A654TUJ2"/>
<feature type="region of interest" description="Disordered" evidence="1">
    <location>
        <begin position="39"/>
        <end position="80"/>
    </location>
</feature>
<evidence type="ECO:0000313" key="2">
    <source>
        <dbReference type="EMBL" id="CFE73880.1"/>
    </source>
</evidence>
<feature type="compositionally biased region" description="Basic and acidic residues" evidence="1">
    <location>
        <begin position="53"/>
        <end position="69"/>
    </location>
</feature>
<protein>
    <submittedName>
        <fullName evidence="2">Uncharacterized protein</fullName>
    </submittedName>
</protein>
<name>A0A654TUJ2_MYCTX</name>
<feature type="compositionally biased region" description="Polar residues" evidence="1">
    <location>
        <begin position="70"/>
        <end position="80"/>
    </location>
</feature>
<reference evidence="2 3" key="1">
    <citation type="submission" date="2015-03" db="EMBL/GenBank/DDBJ databases">
        <authorList>
            <consortium name="Pathogen Informatics"/>
        </authorList>
    </citation>
    <scope>NUCLEOTIDE SEQUENCE [LARGE SCALE GENOMIC DNA]</scope>
    <source>
        <strain evidence="2 3">H09601792</strain>
    </source>
</reference>
<feature type="compositionally biased region" description="Low complexity" evidence="1">
    <location>
        <begin position="39"/>
        <end position="52"/>
    </location>
</feature>
<evidence type="ECO:0000256" key="1">
    <source>
        <dbReference type="SAM" id="MobiDB-lite"/>
    </source>
</evidence>
<proteinExistence type="predicted"/>
<accession>A0A654TUJ2</accession>